<feature type="transmembrane region" description="Helical" evidence="2">
    <location>
        <begin position="730"/>
        <end position="751"/>
    </location>
</feature>
<feature type="compositionally biased region" description="Basic residues" evidence="1">
    <location>
        <begin position="839"/>
        <end position="849"/>
    </location>
</feature>
<feature type="transmembrane region" description="Helical" evidence="2">
    <location>
        <begin position="424"/>
        <end position="449"/>
    </location>
</feature>
<feature type="transmembrane region" description="Helical" evidence="2">
    <location>
        <begin position="54"/>
        <end position="77"/>
    </location>
</feature>
<feature type="transmembrane region" description="Helical" evidence="2">
    <location>
        <begin position="612"/>
        <end position="632"/>
    </location>
</feature>
<dbReference type="Proteomes" id="UP000023067">
    <property type="component" value="Unassembled WGS sequence"/>
</dbReference>
<feature type="transmembrane region" description="Helical" evidence="2">
    <location>
        <begin position="84"/>
        <end position="103"/>
    </location>
</feature>
<reference evidence="3 4" key="1">
    <citation type="submission" date="2014-02" db="EMBL/GenBank/DDBJ databases">
        <title>Genome sequence of Brachybacterium phenoliresistens strain W13A50.</title>
        <authorList>
            <person name="Wang X."/>
        </authorList>
    </citation>
    <scope>NUCLEOTIDE SEQUENCE [LARGE SCALE GENOMIC DNA]</scope>
    <source>
        <strain evidence="3 4">W13A50</strain>
    </source>
</reference>
<sequence length="849" mass="85283">MELITAFALGDDVAILLLAVVAIAVGALVASVVLMRRWSALEDAVAPSPWLGSLLTSGVSLALWAGVPALALSLLVVDAMPGRLLRAAMILLGLALGGVSAWLGQRLLLAARSTIDPADAPAASVRTGGLLASSAVAVVALPAAVTVWLLRQGAGEMLLALALGAALTALGLRVVAALAEPAASAATLLAGGHELELAREDEANRSATVLSDAEMLRHGAGRSAQISAVTAIAVGAGLTVGVPVIATEGIVVAMLGLGVAMAAPLLAMVIPQVGAPGREVAAYRMAGLIPALIAAAGTVAAAALWLPGQYRNLRFDGVGMGSFTDPAVTSTPQPRADIADQLVTAGADLGTYVSQTDESRGASAFLDVLAAYTTHPNTLVAVSIALGAVAAVCGQLLIAAHAAPGGPAARRAARTARTGASIGILAALGGAALWAGLVLSILALVIAALGVLAAGIPLLALALSAFAALGGLLAVTAQAASHAAPVLVDRPGVEEDWRTLVRGRSDEGATGLGIVAALGAIALIAPIVAAVQAAPRAATLWEDRLLHAMTPTSLSVVAGAGLGVVTVLMIASFVLDGQRRLSAAAVLEARTAHLEERPDVSFDGLGLDARRAGLVVLAAAVLMPIVAGFALGPAAVPAYLAALIMVGLGLSLWAHAAAGPLAGAVDLIEAGRYGGRGSWAHGGALNGAVLGVSLRAALGELLVPALLAASLTSYIVITMMVGTVAEGVSVYLRVGIALVAALVGLCCWLFARTAPEPDLEDGEATLARPLFATQVDEDPEGGLLEMSWDDEDEDDTAKARTPRRAAVALAEPDEDADDEDATEDPEDAEDVEDGPPPAKPKRARLRRRR</sequence>
<comment type="caution">
    <text evidence="3">The sequence shown here is derived from an EMBL/GenBank/DDBJ whole genome shotgun (WGS) entry which is preliminary data.</text>
</comment>
<feature type="transmembrane region" description="Helical" evidence="2">
    <location>
        <begin position="512"/>
        <end position="534"/>
    </location>
</feature>
<evidence type="ECO:0000256" key="2">
    <source>
        <dbReference type="SAM" id="Phobius"/>
    </source>
</evidence>
<feature type="transmembrane region" description="Helical" evidence="2">
    <location>
        <begin position="12"/>
        <end position="34"/>
    </location>
</feature>
<gene>
    <name evidence="3" type="ORF">BF93_17675</name>
</gene>
<feature type="transmembrane region" description="Helical" evidence="2">
    <location>
        <begin position="130"/>
        <end position="150"/>
    </location>
</feature>
<keyword evidence="2" id="KW-1133">Transmembrane helix</keyword>
<name>Z9JS76_9MICO</name>
<feature type="transmembrane region" description="Helical" evidence="2">
    <location>
        <begin position="701"/>
        <end position="724"/>
    </location>
</feature>
<evidence type="ECO:0000313" key="3">
    <source>
        <dbReference type="EMBL" id="EWS81019.1"/>
    </source>
</evidence>
<keyword evidence="2" id="KW-0472">Membrane</keyword>
<feature type="transmembrane region" description="Helical" evidence="2">
    <location>
        <begin position="282"/>
        <end position="306"/>
    </location>
</feature>
<protein>
    <submittedName>
        <fullName evidence="3">Pyrophosphatase</fullName>
    </submittedName>
</protein>
<feature type="transmembrane region" description="Helical" evidence="2">
    <location>
        <begin position="554"/>
        <end position="575"/>
    </location>
</feature>
<organism evidence="3 4">
    <name type="scientific">Brachybacterium phenoliresistens</name>
    <dbReference type="NCBI Taxonomy" id="396014"/>
    <lineage>
        <taxon>Bacteria</taxon>
        <taxon>Bacillati</taxon>
        <taxon>Actinomycetota</taxon>
        <taxon>Actinomycetes</taxon>
        <taxon>Micrococcales</taxon>
        <taxon>Dermabacteraceae</taxon>
        <taxon>Brachybacterium</taxon>
    </lineage>
</organism>
<feature type="region of interest" description="Disordered" evidence="1">
    <location>
        <begin position="779"/>
        <end position="849"/>
    </location>
</feature>
<dbReference type="AlphaFoldDB" id="Z9JS76"/>
<dbReference type="EMBL" id="JDYK01000009">
    <property type="protein sequence ID" value="EWS81019.1"/>
    <property type="molecule type" value="Genomic_DNA"/>
</dbReference>
<dbReference type="STRING" id="396014.BF93_17675"/>
<dbReference type="PATRIC" id="fig|396014.3.peg.1877"/>
<feature type="transmembrane region" description="Helical" evidence="2">
    <location>
        <begin position="638"/>
        <end position="658"/>
    </location>
</feature>
<evidence type="ECO:0000256" key="1">
    <source>
        <dbReference type="SAM" id="MobiDB-lite"/>
    </source>
</evidence>
<feature type="compositionally biased region" description="Acidic residues" evidence="1">
    <location>
        <begin position="811"/>
        <end position="833"/>
    </location>
</feature>
<keyword evidence="4" id="KW-1185">Reference proteome</keyword>
<feature type="transmembrane region" description="Helical" evidence="2">
    <location>
        <begin position="250"/>
        <end position="270"/>
    </location>
</feature>
<dbReference type="eggNOG" id="COG3808">
    <property type="taxonomic scope" value="Bacteria"/>
</dbReference>
<feature type="transmembrane region" description="Helical" evidence="2">
    <location>
        <begin position="157"/>
        <end position="179"/>
    </location>
</feature>
<dbReference type="HOGENOM" id="CLU_335780_0_0_11"/>
<proteinExistence type="predicted"/>
<dbReference type="RefSeq" id="WP_051486795.1">
    <property type="nucleotide sequence ID" value="NZ_KK069994.1"/>
</dbReference>
<dbReference type="OrthoDB" id="4789722at2"/>
<accession>Z9JS76</accession>
<feature type="transmembrane region" description="Helical" evidence="2">
    <location>
        <begin position="455"/>
        <end position="475"/>
    </location>
</feature>
<keyword evidence="2" id="KW-0812">Transmembrane</keyword>
<evidence type="ECO:0000313" key="4">
    <source>
        <dbReference type="Proteomes" id="UP000023067"/>
    </source>
</evidence>